<evidence type="ECO:0000313" key="3">
    <source>
        <dbReference type="Proteomes" id="UP000324222"/>
    </source>
</evidence>
<proteinExistence type="predicted"/>
<dbReference type="AlphaFoldDB" id="A0A5B7HJ96"/>
<keyword evidence="1" id="KW-1133">Transmembrane helix</keyword>
<evidence type="ECO:0000256" key="1">
    <source>
        <dbReference type="SAM" id="Phobius"/>
    </source>
</evidence>
<keyword evidence="1" id="KW-0472">Membrane</keyword>
<protein>
    <submittedName>
        <fullName evidence="2">Uncharacterized protein</fullName>
    </submittedName>
</protein>
<keyword evidence="3" id="KW-1185">Reference proteome</keyword>
<evidence type="ECO:0000313" key="2">
    <source>
        <dbReference type="EMBL" id="MPC72530.1"/>
    </source>
</evidence>
<keyword evidence="1" id="KW-0812">Transmembrane</keyword>
<reference evidence="2 3" key="1">
    <citation type="submission" date="2019-05" db="EMBL/GenBank/DDBJ databases">
        <title>Another draft genome of Portunus trituberculatus and its Hox gene families provides insights of decapod evolution.</title>
        <authorList>
            <person name="Jeong J.-H."/>
            <person name="Song I."/>
            <person name="Kim S."/>
            <person name="Choi T."/>
            <person name="Kim D."/>
            <person name="Ryu S."/>
            <person name="Kim W."/>
        </authorList>
    </citation>
    <scope>NUCLEOTIDE SEQUENCE [LARGE SCALE GENOMIC DNA]</scope>
    <source>
        <tissue evidence="2">Muscle</tissue>
    </source>
</reference>
<organism evidence="2 3">
    <name type="scientific">Portunus trituberculatus</name>
    <name type="common">Swimming crab</name>
    <name type="synonym">Neptunus trituberculatus</name>
    <dbReference type="NCBI Taxonomy" id="210409"/>
    <lineage>
        <taxon>Eukaryota</taxon>
        <taxon>Metazoa</taxon>
        <taxon>Ecdysozoa</taxon>
        <taxon>Arthropoda</taxon>
        <taxon>Crustacea</taxon>
        <taxon>Multicrustacea</taxon>
        <taxon>Malacostraca</taxon>
        <taxon>Eumalacostraca</taxon>
        <taxon>Eucarida</taxon>
        <taxon>Decapoda</taxon>
        <taxon>Pleocyemata</taxon>
        <taxon>Brachyura</taxon>
        <taxon>Eubrachyura</taxon>
        <taxon>Portunoidea</taxon>
        <taxon>Portunidae</taxon>
        <taxon>Portuninae</taxon>
        <taxon>Portunus</taxon>
    </lineage>
</organism>
<name>A0A5B7HJ96_PORTR</name>
<gene>
    <name evidence="2" type="ORF">E2C01_066840</name>
</gene>
<accession>A0A5B7HJ96</accession>
<dbReference type="EMBL" id="VSRR010034895">
    <property type="protein sequence ID" value="MPC72530.1"/>
    <property type="molecule type" value="Genomic_DNA"/>
</dbReference>
<feature type="transmembrane region" description="Helical" evidence="1">
    <location>
        <begin position="94"/>
        <end position="115"/>
    </location>
</feature>
<comment type="caution">
    <text evidence="2">The sequence shown here is derived from an EMBL/GenBank/DDBJ whole genome shotgun (WGS) entry which is preliminary data.</text>
</comment>
<dbReference type="Proteomes" id="UP000324222">
    <property type="component" value="Unassembled WGS sequence"/>
</dbReference>
<sequence length="116" mass="13287">MNMKTCHGTKELKLNLTCRIPPYPNLNLTQHEPDLTFLALPSAGYGYEDDHADPTAFLEAIDQLALAFSSRWRGEALGECGIDLEEEEEEVEAIVNHFLLFYHVFFSFPCHFFLFS</sequence>